<evidence type="ECO:0000313" key="4">
    <source>
        <dbReference type="EMBL" id="KAF7632411.1"/>
    </source>
</evidence>
<dbReference type="OrthoDB" id="21292at2759"/>
<dbReference type="GO" id="GO:0005778">
    <property type="term" value="C:peroxisomal membrane"/>
    <property type="evidence" value="ECO:0007669"/>
    <property type="project" value="TreeGrafter"/>
</dbReference>
<sequence length="239" mass="26932">MNETNNESELVELLDEALNDFKLSSPPKTTDDDLDDLMQKVDDEATEKAAQKFELMLNQMVDKIQNENQGSSANFHAFDNSTNWESAKSNLSDLFKGTETDDKKFVEAFANLSFNQKNANDLMESIIQTAVSKDVMYAPLIELHSKFGSYLEAKKNSLDKETLGNYNEQFRILTHLLQLYSEEDSLPSSSSEESKKSKEERSTLIANLWIEMQNYGLPPPEIAPENTSASSSLNDCSIM</sequence>
<feature type="compositionally biased region" description="Polar residues" evidence="3">
    <location>
        <begin position="225"/>
        <end position="239"/>
    </location>
</feature>
<evidence type="ECO:0000256" key="1">
    <source>
        <dbReference type="ARBA" id="ARBA00006326"/>
    </source>
</evidence>
<reference evidence="4" key="1">
    <citation type="journal article" date="2020" name="Ecol. Evol.">
        <title>Genome structure and content of the rice root-knot nematode (Meloidogyne graminicola).</title>
        <authorList>
            <person name="Phan N.T."/>
            <person name="Danchin E.G.J."/>
            <person name="Klopp C."/>
            <person name="Perfus-Barbeoch L."/>
            <person name="Kozlowski D.K."/>
            <person name="Koutsovoulos G.D."/>
            <person name="Lopez-Roques C."/>
            <person name="Bouchez O."/>
            <person name="Zahm M."/>
            <person name="Besnard G."/>
            <person name="Bellafiore S."/>
        </authorList>
    </citation>
    <scope>NUCLEOTIDE SEQUENCE</scope>
    <source>
        <strain evidence="4">VN-18</strain>
    </source>
</reference>
<dbReference type="GO" id="GO:0045046">
    <property type="term" value="P:protein import into peroxisome membrane"/>
    <property type="evidence" value="ECO:0007669"/>
    <property type="project" value="TreeGrafter"/>
</dbReference>
<feature type="region of interest" description="Disordered" evidence="3">
    <location>
        <begin position="219"/>
        <end position="239"/>
    </location>
</feature>
<evidence type="ECO:0000313" key="5">
    <source>
        <dbReference type="Proteomes" id="UP000605970"/>
    </source>
</evidence>
<dbReference type="Gene3D" id="1.20.120.900">
    <property type="entry name" value="Pex19, mPTS binding domain"/>
    <property type="match status" value="1"/>
</dbReference>
<proteinExistence type="inferred from homology"/>
<dbReference type="InterPro" id="IPR006708">
    <property type="entry name" value="Pex19"/>
</dbReference>
<organism evidence="4 5">
    <name type="scientific">Meloidogyne graminicola</name>
    <dbReference type="NCBI Taxonomy" id="189291"/>
    <lineage>
        <taxon>Eukaryota</taxon>
        <taxon>Metazoa</taxon>
        <taxon>Ecdysozoa</taxon>
        <taxon>Nematoda</taxon>
        <taxon>Chromadorea</taxon>
        <taxon>Rhabditida</taxon>
        <taxon>Tylenchina</taxon>
        <taxon>Tylenchomorpha</taxon>
        <taxon>Tylenchoidea</taxon>
        <taxon>Meloidogynidae</taxon>
        <taxon>Meloidogyninae</taxon>
        <taxon>Meloidogyne</taxon>
    </lineage>
</organism>
<comment type="similarity">
    <text evidence="1">Belongs to the peroxin-19 family.</text>
</comment>
<evidence type="ECO:0000256" key="3">
    <source>
        <dbReference type="SAM" id="MobiDB-lite"/>
    </source>
</evidence>
<evidence type="ECO:0000256" key="2">
    <source>
        <dbReference type="ARBA" id="ARBA00029688"/>
    </source>
</evidence>
<name>A0A8S9ZGP8_9BILA</name>
<dbReference type="PANTHER" id="PTHR12774">
    <property type="entry name" value="PEROXISOMAL BIOGENESIS FACTOR 19"/>
    <property type="match status" value="1"/>
</dbReference>
<dbReference type="EMBL" id="JABEBT010000103">
    <property type="protein sequence ID" value="KAF7632411.1"/>
    <property type="molecule type" value="Genomic_DNA"/>
</dbReference>
<protein>
    <recommendedName>
        <fullName evidence="2">Peroxin-19</fullName>
    </recommendedName>
</protein>
<keyword evidence="5" id="KW-1185">Reference proteome</keyword>
<dbReference type="GO" id="GO:0033328">
    <property type="term" value="F:peroxisome membrane targeting sequence binding"/>
    <property type="evidence" value="ECO:0007669"/>
    <property type="project" value="TreeGrafter"/>
</dbReference>
<accession>A0A8S9ZGP8</accession>
<comment type="caution">
    <text evidence="4">The sequence shown here is derived from an EMBL/GenBank/DDBJ whole genome shotgun (WGS) entry which is preliminary data.</text>
</comment>
<dbReference type="Proteomes" id="UP000605970">
    <property type="component" value="Unassembled WGS sequence"/>
</dbReference>
<dbReference type="Pfam" id="PF04614">
    <property type="entry name" value="Pex19"/>
    <property type="match status" value="1"/>
</dbReference>
<dbReference type="InterPro" id="IPR038322">
    <property type="entry name" value="Pex19_C_sf"/>
</dbReference>
<gene>
    <name evidence="4" type="ORF">Mgra_00008191</name>
</gene>
<dbReference type="PANTHER" id="PTHR12774:SF2">
    <property type="entry name" value="PEROXISOMAL BIOGENESIS FACTOR 19"/>
    <property type="match status" value="1"/>
</dbReference>
<dbReference type="AlphaFoldDB" id="A0A8S9ZGP8"/>